<gene>
    <name evidence="3" type="ORF">H4219_001822</name>
</gene>
<dbReference type="OrthoDB" id="5568754at2759"/>
<keyword evidence="4" id="KW-1185">Reference proteome</keyword>
<keyword evidence="2" id="KW-1133">Transmembrane helix</keyword>
<evidence type="ECO:0000256" key="2">
    <source>
        <dbReference type="SAM" id="Phobius"/>
    </source>
</evidence>
<dbReference type="Proteomes" id="UP001150538">
    <property type="component" value="Unassembled WGS sequence"/>
</dbReference>
<comment type="caution">
    <text evidence="3">The sequence shown here is derived from an EMBL/GenBank/DDBJ whole genome shotgun (WGS) entry which is preliminary data.</text>
</comment>
<feature type="transmembrane region" description="Helical" evidence="2">
    <location>
        <begin position="1126"/>
        <end position="1147"/>
    </location>
</feature>
<dbReference type="SUPFAM" id="SSF56784">
    <property type="entry name" value="HAD-like"/>
    <property type="match status" value="1"/>
</dbReference>
<dbReference type="InterPro" id="IPR036412">
    <property type="entry name" value="HAD-like_sf"/>
</dbReference>
<feature type="transmembrane region" description="Helical" evidence="2">
    <location>
        <begin position="64"/>
        <end position="85"/>
    </location>
</feature>
<keyword evidence="2" id="KW-0812">Transmembrane</keyword>
<feature type="transmembrane region" description="Helical" evidence="2">
    <location>
        <begin position="97"/>
        <end position="115"/>
    </location>
</feature>
<dbReference type="PANTHER" id="PTHR13219:SF6">
    <property type="entry name" value="TRANSMEMBRANE PROTEIN 94"/>
    <property type="match status" value="1"/>
</dbReference>
<proteinExistence type="predicted"/>
<feature type="transmembrane region" description="Helical" evidence="2">
    <location>
        <begin position="323"/>
        <end position="344"/>
    </location>
</feature>
<dbReference type="AlphaFoldDB" id="A0A9W7ZZ33"/>
<evidence type="ECO:0000313" key="3">
    <source>
        <dbReference type="EMBL" id="KAJ1919681.1"/>
    </source>
</evidence>
<evidence type="ECO:0000256" key="1">
    <source>
        <dbReference type="SAM" id="MobiDB-lite"/>
    </source>
</evidence>
<evidence type="ECO:0000313" key="4">
    <source>
        <dbReference type="Proteomes" id="UP001150538"/>
    </source>
</evidence>
<feature type="compositionally biased region" description="Low complexity" evidence="1">
    <location>
        <begin position="814"/>
        <end position="828"/>
    </location>
</feature>
<dbReference type="InterPro" id="IPR023214">
    <property type="entry name" value="HAD_sf"/>
</dbReference>
<name>A0A9W7ZZ33_9FUNG</name>
<feature type="region of interest" description="Disordered" evidence="1">
    <location>
        <begin position="1"/>
        <end position="22"/>
    </location>
</feature>
<keyword evidence="2" id="KW-0472">Membrane</keyword>
<sequence length="1192" mass="131853">MGLQENSNNKPSSTKLTTNSKGSSNLVGVASANVKRELTQLLYEINTDKAFKQPKHGFGTQVKVIAIFIIICIPLLIVHGVYLLTEGNPRQLRGIGSLVEAVLIVFGLLSSYLYIRHERRLASMELRDRIHAIAHEIETWPGTYVSLTTPMIPTITAYHTLRDGRWVVVPTLLLVKNDIVALGYGDKVPCKMSFLASSEQETEALSDTEALYASGSGNGYSSHILKRGQVFSPAIHATWKNSKHHSSHLEHFKIPSEIPGLKFNDTTSGSSSPAPYDLPNGRTCFRVLETPLRNHLNKVLLEESRQHQTVLQNQILVASKLCFYRVFPTILGCSVIINLIRFLVIDISQHSKPRMAIELLIGSVIDTTFPFVASMSLVWFWYLGRHFANASTLALFETLQRSKTDYTDDAGIDEFDVDAPAPTKAVVVSHGTIWSKMWWLMRSSDFRNLSRSTCLVESLGNITVIGSIDKEGTIASPFCAPEQLIFPTANQDIAILDLGEQQENTGAHVIEDIGWEEYIDSLKPLGLNFLLNSGCNTFRGKCHPNVHRRFNILDWSSNVSPAQAVCLCKVGKTIGFTTNSLDSYQRLVNINVHSPHHPASDQTCRSETHVANLLTTLVTAKDFPGEGQMFSSGHLGLLADLCTDFWDGREIKPFEDVVLKRLYYYYEHAKAHDLDIVAFAYRPVNVEKGFGIMKLIESSATYSQPTTNANRTKYFSNNSVICLEYAGFNYDDMESSLSSESSSLHEAKVHGVNYTASSTGVHKNASMASDGNLSNRLIPVEEDANIATNVKDDKSTDDIADKANVTDFDDDSATSDQESQSSQSSEETNLPKYLQDSVRKRKYRRKELTEMFSPGASESENDTNQIQALATELVDGQIFLGAITLCYEPKTDVCDFIEDLSLAGIRFVYFSKSSGRQSKAFAERLGLETDWNTCILLSSVSDDEDPSQGGYFEDYDIKARLPRGIENIRQHLKEVDDIPLQVSLFAECAPSAVCEMINIFQENGEIVCCIGSALSDSNTLTFAEADIAVGVEPIPHFNRILQPKPANATRANSASGTNSGYAHLEGGVNDGSITTSGALVTQLALGAALTTIPCSLFLQHDTSLYALTQVTREARHLIGRINQASLFLLGCYLSILCPALAFSMFFVPHEANIMATMTIKNSKHLRDLPRFAVYYITRFTPLVATTILVYMM</sequence>
<accession>A0A9W7ZZ33</accession>
<dbReference type="PANTHER" id="PTHR13219">
    <property type="entry name" value="TRANSMEMBRANE PROTEIN 94"/>
    <property type="match status" value="1"/>
</dbReference>
<protein>
    <submittedName>
        <fullName evidence="3">Uncharacterized protein</fullName>
    </submittedName>
</protein>
<feature type="region of interest" description="Disordered" evidence="1">
    <location>
        <begin position="806"/>
        <end position="836"/>
    </location>
</feature>
<dbReference type="InterPro" id="IPR039720">
    <property type="entry name" value="TMEM94"/>
</dbReference>
<organism evidence="3 4">
    <name type="scientific">Mycoemilia scoparia</name>
    <dbReference type="NCBI Taxonomy" id="417184"/>
    <lineage>
        <taxon>Eukaryota</taxon>
        <taxon>Fungi</taxon>
        <taxon>Fungi incertae sedis</taxon>
        <taxon>Zoopagomycota</taxon>
        <taxon>Kickxellomycotina</taxon>
        <taxon>Kickxellomycetes</taxon>
        <taxon>Kickxellales</taxon>
        <taxon>Kickxellaceae</taxon>
        <taxon>Mycoemilia</taxon>
    </lineage>
</organism>
<dbReference type="EMBL" id="JANBPU010000023">
    <property type="protein sequence ID" value="KAJ1919681.1"/>
    <property type="molecule type" value="Genomic_DNA"/>
</dbReference>
<dbReference type="Gene3D" id="3.40.50.1000">
    <property type="entry name" value="HAD superfamily/HAD-like"/>
    <property type="match status" value="1"/>
</dbReference>
<reference evidence="3" key="1">
    <citation type="submission" date="2022-07" db="EMBL/GenBank/DDBJ databases">
        <title>Phylogenomic reconstructions and comparative analyses of Kickxellomycotina fungi.</title>
        <authorList>
            <person name="Reynolds N.K."/>
            <person name="Stajich J.E."/>
            <person name="Barry K."/>
            <person name="Grigoriev I.V."/>
            <person name="Crous P."/>
            <person name="Smith M.E."/>
        </authorList>
    </citation>
    <scope>NUCLEOTIDE SEQUENCE</scope>
    <source>
        <strain evidence="3">NBRC 100468</strain>
    </source>
</reference>
<feature type="transmembrane region" description="Helical" evidence="2">
    <location>
        <begin position="1168"/>
        <end position="1191"/>
    </location>
</feature>